<dbReference type="SMART" id="SM00248">
    <property type="entry name" value="ANK"/>
    <property type="match status" value="5"/>
</dbReference>
<accession>D7FKD8</accession>
<feature type="region of interest" description="Disordered" evidence="4">
    <location>
        <begin position="591"/>
        <end position="629"/>
    </location>
</feature>
<dbReference type="PROSITE" id="PS50297">
    <property type="entry name" value="ANK_REP_REGION"/>
    <property type="match status" value="1"/>
</dbReference>
<protein>
    <submittedName>
        <fullName evidence="5">Uncharacterized protein</fullName>
    </submittedName>
</protein>
<dbReference type="PROSITE" id="PS50088">
    <property type="entry name" value="ANK_REPEAT"/>
    <property type="match status" value="2"/>
</dbReference>
<sequence>METSPPAEDTIGCKAQLRGLGEPLLRMDREVRRRSLRFSLPYHGWKGLFRGFLPRVDPDLHYALRSYRDGSAIEAHGEQILDLFIRLASDAEWKKWLMLAVQVAAVAGNLSMFDRLLAACPRDSTFWTLETAQPLFSGAAEGGNFDIFSGLRDVCTSNPESWTHGPTVRLLGSAVRGGNVDIFSSVYALCRNDSEFETEQAQIQRYLRVAACGGNLEIFSTLLALCPSAEVWTPEQAFQVLAGAVSGGIFEMFSNVLAIDGFPSLSDAKYGRGSIRLLLTETAKGGSVDILLALLEVDGFDAELREHDASDHRPFSALYAAAMRGHPSFVAALIEAGAPLEYKWRTQGVIGDTALSAAVREGHEEVVRELLAAGASTSNTREAVMVPGQNLLSVAAYESNEGIIDDLVAAGADLGKDRGDCLPLHVTAKEGFCRPLERLLLAGAKVDCVDRVGRSALHVACVYNHEGAVETLLQHHASTSLLCDEGLSPWDVVAADALERRQRKSMSFTSNLRRPSTLNTVETEVADRIYSILQRSSSWGRRGWLVMMRARRLGPEQVLGTSMSLLPSTTTSHEGQGASLHDGWEAENIDRDCSPPTTGWKVNAAADKRETPPGGHGEEHRKSAGPGRMTEARECAWKGAVVWLLQCPDECGVFHEVLSFL</sequence>
<name>D7FKD8_ECTSI</name>
<dbReference type="InterPro" id="IPR002110">
    <property type="entry name" value="Ankyrin_rpt"/>
</dbReference>
<reference evidence="5 6" key="1">
    <citation type="journal article" date="2010" name="Nature">
        <title>The Ectocarpus genome and the independent evolution of multicellularity in brown algae.</title>
        <authorList>
            <person name="Cock J.M."/>
            <person name="Sterck L."/>
            <person name="Rouze P."/>
            <person name="Scornet D."/>
            <person name="Allen A.E."/>
            <person name="Amoutzias G."/>
            <person name="Anthouard V."/>
            <person name="Artiguenave F."/>
            <person name="Aury J.M."/>
            <person name="Badger J.H."/>
            <person name="Beszteri B."/>
            <person name="Billiau K."/>
            <person name="Bonnet E."/>
            <person name="Bothwell J.H."/>
            <person name="Bowler C."/>
            <person name="Boyen C."/>
            <person name="Brownlee C."/>
            <person name="Carrano C.J."/>
            <person name="Charrier B."/>
            <person name="Cho G.Y."/>
            <person name="Coelho S.M."/>
            <person name="Collen J."/>
            <person name="Corre E."/>
            <person name="Da Silva C."/>
            <person name="Delage L."/>
            <person name="Delaroque N."/>
            <person name="Dittami S.M."/>
            <person name="Doulbeau S."/>
            <person name="Elias M."/>
            <person name="Farnham G."/>
            <person name="Gachon C.M."/>
            <person name="Gschloessl B."/>
            <person name="Heesch S."/>
            <person name="Jabbari K."/>
            <person name="Jubin C."/>
            <person name="Kawai H."/>
            <person name="Kimura K."/>
            <person name="Kloareg B."/>
            <person name="Kupper F.C."/>
            <person name="Lang D."/>
            <person name="Le Bail A."/>
            <person name="Leblanc C."/>
            <person name="Lerouge P."/>
            <person name="Lohr M."/>
            <person name="Lopez P.J."/>
            <person name="Martens C."/>
            <person name="Maumus F."/>
            <person name="Michel G."/>
            <person name="Miranda-Saavedra D."/>
            <person name="Morales J."/>
            <person name="Moreau H."/>
            <person name="Motomura T."/>
            <person name="Nagasato C."/>
            <person name="Napoli C.A."/>
            <person name="Nelson D.R."/>
            <person name="Nyvall-Collen P."/>
            <person name="Peters A.F."/>
            <person name="Pommier C."/>
            <person name="Potin P."/>
            <person name="Poulain J."/>
            <person name="Quesneville H."/>
            <person name="Read B."/>
            <person name="Rensing S.A."/>
            <person name="Ritter A."/>
            <person name="Rousvoal S."/>
            <person name="Samanta M."/>
            <person name="Samson G."/>
            <person name="Schroeder D.C."/>
            <person name="Segurens B."/>
            <person name="Strittmatter M."/>
            <person name="Tonon T."/>
            <person name="Tregear J.W."/>
            <person name="Valentin K."/>
            <person name="von Dassow P."/>
            <person name="Yamagishi T."/>
            <person name="Van de Peer Y."/>
            <person name="Wincker P."/>
        </authorList>
    </citation>
    <scope>NUCLEOTIDE SEQUENCE [LARGE SCALE GENOMIC DNA]</scope>
    <source>
        <strain evidence="6">Ec32 / CCAP1310/4</strain>
    </source>
</reference>
<dbReference type="AlphaFoldDB" id="D7FKD8"/>
<evidence type="ECO:0000313" key="6">
    <source>
        <dbReference type="Proteomes" id="UP000002630"/>
    </source>
</evidence>
<keyword evidence="2 3" id="KW-0040">ANK repeat</keyword>
<dbReference type="STRING" id="2880.D7FKD8"/>
<dbReference type="SUPFAM" id="SSF48403">
    <property type="entry name" value="Ankyrin repeat"/>
    <property type="match status" value="1"/>
</dbReference>
<dbReference type="InterPro" id="IPR036770">
    <property type="entry name" value="Ankyrin_rpt-contain_sf"/>
</dbReference>
<dbReference type="Gene3D" id="1.25.40.20">
    <property type="entry name" value="Ankyrin repeat-containing domain"/>
    <property type="match status" value="1"/>
</dbReference>
<keyword evidence="1" id="KW-0677">Repeat</keyword>
<evidence type="ECO:0000256" key="3">
    <source>
        <dbReference type="PROSITE-ProRule" id="PRU00023"/>
    </source>
</evidence>
<feature type="repeat" description="ANK" evidence="3">
    <location>
        <begin position="452"/>
        <end position="484"/>
    </location>
</feature>
<keyword evidence="6" id="KW-1185">Reference proteome</keyword>
<dbReference type="InParanoid" id="D7FKD8"/>
<dbReference type="eggNOG" id="KOG4177">
    <property type="taxonomic scope" value="Eukaryota"/>
</dbReference>
<organism evidence="5 6">
    <name type="scientific">Ectocarpus siliculosus</name>
    <name type="common">Brown alga</name>
    <name type="synonym">Conferva siliculosa</name>
    <dbReference type="NCBI Taxonomy" id="2880"/>
    <lineage>
        <taxon>Eukaryota</taxon>
        <taxon>Sar</taxon>
        <taxon>Stramenopiles</taxon>
        <taxon>Ochrophyta</taxon>
        <taxon>PX clade</taxon>
        <taxon>Phaeophyceae</taxon>
        <taxon>Ectocarpales</taxon>
        <taxon>Ectocarpaceae</taxon>
        <taxon>Ectocarpus</taxon>
    </lineage>
</organism>
<feature type="repeat" description="ANK" evidence="3">
    <location>
        <begin position="350"/>
        <end position="382"/>
    </location>
</feature>
<dbReference type="EMBL" id="FN648021">
    <property type="protein sequence ID" value="CBJ29341.1"/>
    <property type="molecule type" value="Genomic_DNA"/>
</dbReference>
<gene>
    <name evidence="5" type="ORF">Esi_0143_0062</name>
</gene>
<feature type="compositionally biased region" description="Basic and acidic residues" evidence="4">
    <location>
        <begin position="606"/>
        <end position="622"/>
    </location>
</feature>
<evidence type="ECO:0000313" key="5">
    <source>
        <dbReference type="EMBL" id="CBJ29341.1"/>
    </source>
</evidence>
<evidence type="ECO:0000256" key="2">
    <source>
        <dbReference type="ARBA" id="ARBA00023043"/>
    </source>
</evidence>
<dbReference type="EMBL" id="FN649728">
    <property type="protein sequence ID" value="CBJ29341.1"/>
    <property type="molecule type" value="Genomic_DNA"/>
</dbReference>
<evidence type="ECO:0000256" key="1">
    <source>
        <dbReference type="ARBA" id="ARBA00022737"/>
    </source>
</evidence>
<dbReference type="Pfam" id="PF12796">
    <property type="entry name" value="Ank_2"/>
    <property type="match status" value="2"/>
</dbReference>
<dbReference type="PANTHER" id="PTHR24161:SF85">
    <property type="entry name" value="PALMITOYLTRANSFERASE HIP14"/>
    <property type="match status" value="1"/>
</dbReference>
<evidence type="ECO:0000256" key="4">
    <source>
        <dbReference type="SAM" id="MobiDB-lite"/>
    </source>
</evidence>
<dbReference type="Proteomes" id="UP000002630">
    <property type="component" value="Linkage Group LG03"/>
</dbReference>
<dbReference type="OrthoDB" id="163561at2759"/>
<proteinExistence type="predicted"/>
<dbReference type="PANTHER" id="PTHR24161">
    <property type="entry name" value="ANK_REP_REGION DOMAIN-CONTAINING PROTEIN-RELATED"/>
    <property type="match status" value="1"/>
</dbReference>